<evidence type="ECO:0000313" key="1">
    <source>
        <dbReference type="EMBL" id="HDY58949.1"/>
    </source>
</evidence>
<dbReference type="AlphaFoldDB" id="A0A7V1EHS3"/>
<accession>A0A7V1EHS3</accession>
<dbReference type="InterPro" id="IPR013211">
    <property type="entry name" value="LVIVD"/>
</dbReference>
<proteinExistence type="predicted"/>
<dbReference type="EMBL" id="DSKY01000014">
    <property type="protein sequence ID" value="HDY58949.1"/>
    <property type="molecule type" value="Genomic_DNA"/>
</dbReference>
<reference evidence="1" key="1">
    <citation type="journal article" date="2020" name="mSystems">
        <title>Genome- and Community-Level Interaction Insights into Carbon Utilization and Element Cycling Functions of Hydrothermarchaeota in Hydrothermal Sediment.</title>
        <authorList>
            <person name="Zhou Z."/>
            <person name="Liu Y."/>
            <person name="Xu W."/>
            <person name="Pan J."/>
            <person name="Luo Z.H."/>
            <person name="Li M."/>
        </authorList>
    </citation>
    <scope>NUCLEOTIDE SEQUENCE [LARGE SCALE GENOMIC DNA]</scope>
    <source>
        <strain evidence="1">SpSt-258</strain>
    </source>
</reference>
<name>A0A7V1EHS3_UNCW3</name>
<protein>
    <submittedName>
        <fullName evidence="1">Uncharacterized protein</fullName>
    </submittedName>
</protein>
<dbReference type="Pfam" id="PF08309">
    <property type="entry name" value="LVIVD"/>
    <property type="match status" value="2"/>
</dbReference>
<comment type="caution">
    <text evidence="1">The sequence shown here is derived from an EMBL/GenBank/DDBJ whole genome shotgun (WGS) entry which is preliminary data.</text>
</comment>
<organism evidence="1">
    <name type="scientific">candidate division WOR-3 bacterium</name>
    <dbReference type="NCBI Taxonomy" id="2052148"/>
    <lineage>
        <taxon>Bacteria</taxon>
        <taxon>Bacteria division WOR-3</taxon>
    </lineage>
</organism>
<sequence>MINVADPYNPFLLSTSPDTGQDINDAYDLTVSGNFAYATFGSHLVRSDSITKKQEYPRDDTITNLVVFDISDPTNPFPVWEGAEMSFGHPVAIPSRVDTIYECVQWGSIIFVDTTWTVVNEERKDKISLTLQVHPNPFRERIEIKYSLQSKFASQNKANDTEHGIKVSSLKIYDVSGRLVKRFHHLST</sequence>
<gene>
    <name evidence="1" type="ORF">ENP86_05300</name>
</gene>